<dbReference type="EMBL" id="DQ025752">
    <property type="protein sequence ID" value="AAZ06646.1"/>
    <property type="molecule type" value="Genomic_DNA"/>
</dbReference>
<accession>Q3YMZ9</accession>
<reference evidence="1" key="1">
    <citation type="journal article" date="2005" name="BMC Genomics">
        <title>Conjugative plasmid pAW63 brings new insights into the genesis of the Bacillus anthracis virulence plasmid pXO2 and of the Bacillus thuringiensis plasmid pBT9727.</title>
        <authorList>
            <person name="Van der Auwera G.A."/>
            <person name="Andrup L."/>
            <person name="Mahillon J."/>
        </authorList>
    </citation>
    <scope>NUCLEOTIDE SEQUENCE</scope>
    <source>
        <strain evidence="1">HD73</strain>
        <plasmid evidence="1">pAW63</plasmid>
    </source>
</reference>
<name>Q3YMZ9_BACTK</name>
<evidence type="ECO:0008006" key="2">
    <source>
        <dbReference type="Google" id="ProtNLM"/>
    </source>
</evidence>
<proteinExistence type="predicted"/>
<geneLocation type="plasmid" evidence="1">
    <name>pAW63</name>
</geneLocation>
<sequence length="342" mass="40984">MGKAQNKGSVYYQDVISFDTDFLIEQKLYDPVTDILDENRIRNASHKMMEQLFKGEQIEENNGFWFASIHRNTEHIHIHFGTVEKENRRKLVEVKVDGETFYEPKGKRKQSTLDHMKTTFANSLVDRTSELSRISNLRNNLVQEVKKEYLQSKEKQPSREITLLQEIYNGLPSNKKDWTYGSKRMPNETRNKIDELTGLLMKENPIFNEYKEAVDKESSFQKGLYGESEREDKDYAKNQMKDMQKRMGNSLLKELKKKNPYEDNPLYQFQQKNEQIKKKYERGRPEKRREYTTYSQYKPPLIRKKDVRNIEAALNDDLTKWRAEQEYERVQERIARQQEMEY</sequence>
<dbReference type="NCBIfam" id="NF041498">
    <property type="entry name" value="MobP2"/>
    <property type="match status" value="1"/>
</dbReference>
<organism evidence="1">
    <name type="scientific">Bacillus thuringiensis subsp. kurstaki</name>
    <dbReference type="NCBI Taxonomy" id="29339"/>
    <lineage>
        <taxon>Bacteria</taxon>
        <taxon>Bacillati</taxon>
        <taxon>Bacillota</taxon>
        <taxon>Bacilli</taxon>
        <taxon>Bacillales</taxon>
        <taxon>Bacillaceae</taxon>
        <taxon>Bacillus</taxon>
        <taxon>Bacillus cereus group</taxon>
    </lineage>
</organism>
<dbReference type="InterPro" id="IPR048101">
    <property type="entry name" value="MobP2"/>
</dbReference>
<protein>
    <recommendedName>
        <fullName evidence="2">Relaxase</fullName>
    </recommendedName>
</protein>
<gene>
    <name evidence="1" type="ORF">pAW63_076</name>
</gene>
<dbReference type="InterPro" id="IPR041073">
    <property type="entry name" value="MobL"/>
</dbReference>
<dbReference type="Pfam" id="PF18555">
    <property type="entry name" value="MobL"/>
    <property type="match status" value="1"/>
</dbReference>
<dbReference type="AlphaFoldDB" id="Q3YMZ9"/>
<evidence type="ECO:0000313" key="1">
    <source>
        <dbReference type="EMBL" id="AAZ06646.1"/>
    </source>
</evidence>
<keyword evidence="1" id="KW-0614">Plasmid</keyword>